<dbReference type="Proteomes" id="UP000593568">
    <property type="component" value="Unassembled WGS sequence"/>
</dbReference>
<evidence type="ECO:0000313" key="1">
    <source>
        <dbReference type="EMBL" id="MBA0764050.1"/>
    </source>
</evidence>
<dbReference type="AlphaFoldDB" id="A0A7J9DTI1"/>
<keyword evidence="2" id="KW-1185">Reference proteome</keyword>
<name>A0A7J9DTI1_9ROSI</name>
<evidence type="ECO:0000313" key="2">
    <source>
        <dbReference type="Proteomes" id="UP000593568"/>
    </source>
</evidence>
<sequence length="24" mass="2565">MGPDFAAELAVVLVVYEPALFVVD</sequence>
<gene>
    <name evidence="1" type="ORF">Gotri_013422</name>
</gene>
<comment type="caution">
    <text evidence="1">The sequence shown here is derived from an EMBL/GenBank/DDBJ whole genome shotgun (WGS) entry which is preliminary data.</text>
</comment>
<reference evidence="1 2" key="1">
    <citation type="journal article" date="2019" name="Genome Biol. Evol.">
        <title>Insights into the evolution of the New World diploid cottons (Gossypium, subgenus Houzingenia) based on genome sequencing.</title>
        <authorList>
            <person name="Grover C.E."/>
            <person name="Arick M.A. 2nd"/>
            <person name="Thrash A."/>
            <person name="Conover J.L."/>
            <person name="Sanders W.S."/>
            <person name="Peterson D.G."/>
            <person name="Frelichowski J.E."/>
            <person name="Scheffler J.A."/>
            <person name="Scheffler B.E."/>
            <person name="Wendel J.F."/>
        </authorList>
    </citation>
    <scope>NUCLEOTIDE SEQUENCE [LARGE SCALE GENOMIC DNA]</scope>
    <source>
        <strain evidence="1">8</strain>
        <tissue evidence="1">Leaf</tissue>
    </source>
</reference>
<accession>A0A7J9DTI1</accession>
<feature type="non-terminal residue" evidence="1">
    <location>
        <position position="24"/>
    </location>
</feature>
<protein>
    <submittedName>
        <fullName evidence="1">Uncharacterized protein</fullName>
    </submittedName>
</protein>
<organism evidence="1 2">
    <name type="scientific">Gossypium trilobum</name>
    <dbReference type="NCBI Taxonomy" id="34281"/>
    <lineage>
        <taxon>Eukaryota</taxon>
        <taxon>Viridiplantae</taxon>
        <taxon>Streptophyta</taxon>
        <taxon>Embryophyta</taxon>
        <taxon>Tracheophyta</taxon>
        <taxon>Spermatophyta</taxon>
        <taxon>Magnoliopsida</taxon>
        <taxon>eudicotyledons</taxon>
        <taxon>Gunneridae</taxon>
        <taxon>Pentapetalae</taxon>
        <taxon>rosids</taxon>
        <taxon>malvids</taxon>
        <taxon>Malvales</taxon>
        <taxon>Malvaceae</taxon>
        <taxon>Malvoideae</taxon>
        <taxon>Gossypium</taxon>
    </lineage>
</organism>
<dbReference type="EMBL" id="JABEZW010000004">
    <property type="protein sequence ID" value="MBA0764050.1"/>
    <property type="molecule type" value="Genomic_DNA"/>
</dbReference>
<proteinExistence type="predicted"/>